<gene>
    <name evidence="1" type="ORF">MLD38_003788</name>
</gene>
<sequence>MSASVSLTTNPAAVARRKPVLVSDVRSHSSAAADVPPPTPSSATRAAVIETATSSKDIGRYSSRNNEPSAVGITPGDGPAATVARRTKKLTGRKERPWWLTAISVFTKNFVLLMVVIGLVQLVRNLNVKSALMPPELTDFEGRIAEVEGLVKKTARTLQVQMDIVDTRMESEVLGLREEVKEIRESAGKLGDEVKELVEKSGVLASGLKELRDGEWLSKEEFQVFVDEVKAMRKDRGDPGIDVSLDDLRTYAREMLIKEIEKHAADGLGMVDYAVASAGGSVIGHSEVYSVGNGWFSVTTRKGAHADSTKMLKPSFGEPGQCFPLKGSSGYVIIKLRTSIIPEAVTLEHVAKSVAFDRSSAPKDCRVSGWLQGQSDTPAVDTTKMPLMAEFAYDLDKSNAQTFDVDPSVGLVNRVSFPLVSIPPHLFVILGGYLG</sequence>
<proteinExistence type="predicted"/>
<accession>A0ACB9S3P8</accession>
<dbReference type="EMBL" id="CM042881">
    <property type="protein sequence ID" value="KAI4385795.1"/>
    <property type="molecule type" value="Genomic_DNA"/>
</dbReference>
<comment type="caution">
    <text evidence="1">The sequence shown here is derived from an EMBL/GenBank/DDBJ whole genome shotgun (WGS) entry which is preliminary data.</text>
</comment>
<protein>
    <submittedName>
        <fullName evidence="1">Uncharacterized protein</fullName>
    </submittedName>
</protein>
<name>A0ACB9S3P8_9MYRT</name>
<dbReference type="Proteomes" id="UP001057402">
    <property type="component" value="Chromosome 2"/>
</dbReference>
<reference evidence="2" key="1">
    <citation type="journal article" date="2023" name="Front. Plant Sci.">
        <title>Chromosomal-level genome assembly of Melastoma candidum provides insights into trichome evolution.</title>
        <authorList>
            <person name="Zhong Y."/>
            <person name="Wu W."/>
            <person name="Sun C."/>
            <person name="Zou P."/>
            <person name="Liu Y."/>
            <person name="Dai S."/>
            <person name="Zhou R."/>
        </authorList>
    </citation>
    <scope>NUCLEOTIDE SEQUENCE [LARGE SCALE GENOMIC DNA]</scope>
</reference>
<organism evidence="1 2">
    <name type="scientific">Melastoma candidum</name>
    <dbReference type="NCBI Taxonomy" id="119954"/>
    <lineage>
        <taxon>Eukaryota</taxon>
        <taxon>Viridiplantae</taxon>
        <taxon>Streptophyta</taxon>
        <taxon>Embryophyta</taxon>
        <taxon>Tracheophyta</taxon>
        <taxon>Spermatophyta</taxon>
        <taxon>Magnoliopsida</taxon>
        <taxon>eudicotyledons</taxon>
        <taxon>Gunneridae</taxon>
        <taxon>Pentapetalae</taxon>
        <taxon>rosids</taxon>
        <taxon>malvids</taxon>
        <taxon>Myrtales</taxon>
        <taxon>Melastomataceae</taxon>
        <taxon>Melastomatoideae</taxon>
        <taxon>Melastomateae</taxon>
        <taxon>Melastoma</taxon>
    </lineage>
</organism>
<evidence type="ECO:0000313" key="2">
    <source>
        <dbReference type="Proteomes" id="UP001057402"/>
    </source>
</evidence>
<keyword evidence="2" id="KW-1185">Reference proteome</keyword>
<evidence type="ECO:0000313" key="1">
    <source>
        <dbReference type="EMBL" id="KAI4385795.1"/>
    </source>
</evidence>